<organism evidence="4">
    <name type="scientific">Cyprideis torosa</name>
    <dbReference type="NCBI Taxonomy" id="163714"/>
    <lineage>
        <taxon>Eukaryota</taxon>
        <taxon>Metazoa</taxon>
        <taxon>Ecdysozoa</taxon>
        <taxon>Arthropoda</taxon>
        <taxon>Crustacea</taxon>
        <taxon>Oligostraca</taxon>
        <taxon>Ostracoda</taxon>
        <taxon>Podocopa</taxon>
        <taxon>Podocopida</taxon>
        <taxon>Cytherocopina</taxon>
        <taxon>Cytheroidea</taxon>
        <taxon>Cytherideidae</taxon>
        <taxon>Cyprideis</taxon>
    </lineage>
</organism>
<gene>
    <name evidence="4" type="ORF">CTOB1V02_LOCUS5036</name>
</gene>
<keyword evidence="1" id="KW-0175">Coiled coil</keyword>
<evidence type="ECO:0000313" key="4">
    <source>
        <dbReference type="EMBL" id="CAD7227127.1"/>
    </source>
</evidence>
<feature type="region of interest" description="Disordered" evidence="2">
    <location>
        <begin position="142"/>
        <end position="171"/>
    </location>
</feature>
<feature type="coiled-coil region" evidence="1">
    <location>
        <begin position="5"/>
        <end position="39"/>
    </location>
</feature>
<evidence type="ECO:0000256" key="1">
    <source>
        <dbReference type="SAM" id="Coils"/>
    </source>
</evidence>
<dbReference type="GO" id="GO:0008013">
    <property type="term" value="F:beta-catenin binding"/>
    <property type="evidence" value="ECO:0007669"/>
    <property type="project" value="InterPro"/>
</dbReference>
<dbReference type="InterPro" id="IPR009428">
    <property type="entry name" value="ICAT_dom"/>
</dbReference>
<protein>
    <recommendedName>
        <fullName evidence="3">Beta-catenin-interacting ICAT domain-containing protein</fullName>
    </recommendedName>
</protein>
<dbReference type="PANTHER" id="PTHR16505">
    <property type="entry name" value="PROTEIN LZIC"/>
    <property type="match status" value="1"/>
</dbReference>
<accession>A0A7R8W8X7</accession>
<evidence type="ECO:0000256" key="2">
    <source>
        <dbReference type="SAM" id="MobiDB-lite"/>
    </source>
</evidence>
<feature type="compositionally biased region" description="Basic and acidic residues" evidence="2">
    <location>
        <begin position="162"/>
        <end position="171"/>
    </location>
</feature>
<dbReference type="Pfam" id="PF06384">
    <property type="entry name" value="ICAT"/>
    <property type="match status" value="1"/>
</dbReference>
<dbReference type="OrthoDB" id="10262856at2759"/>
<sequence length="171" mass="19395">MSRGQAETASLRENIEKQLDRLMKQLAELEEVKDDLDDEEYVECKEDTLQQLKEFNETLSQMKTGDMSLVDDINAAQLAIQAAISQAFRTPEIMKMFAQKDVAKLRLRLSQIPFRGSEMERIELLTALKSLGEELSAEETMLLQQSASPQQNDLVSVSSAKVSEDKVRNLR</sequence>
<proteinExistence type="predicted"/>
<feature type="compositionally biased region" description="Polar residues" evidence="2">
    <location>
        <begin position="142"/>
        <end position="161"/>
    </location>
</feature>
<reference evidence="4" key="1">
    <citation type="submission" date="2020-11" db="EMBL/GenBank/DDBJ databases">
        <authorList>
            <person name="Tran Van P."/>
        </authorList>
    </citation>
    <scope>NUCLEOTIDE SEQUENCE</scope>
</reference>
<dbReference type="PANTHER" id="PTHR16505:SF8">
    <property type="entry name" value="PROTEIN LZIC"/>
    <property type="match status" value="1"/>
</dbReference>
<feature type="domain" description="Beta-catenin-interacting ICAT" evidence="3">
    <location>
        <begin position="121"/>
        <end position="166"/>
    </location>
</feature>
<dbReference type="InterPro" id="IPR040065">
    <property type="entry name" value="LZIC"/>
</dbReference>
<dbReference type="AlphaFoldDB" id="A0A7R8W8X7"/>
<name>A0A7R8W8X7_9CRUS</name>
<dbReference type="EMBL" id="OB661041">
    <property type="protein sequence ID" value="CAD7227127.1"/>
    <property type="molecule type" value="Genomic_DNA"/>
</dbReference>
<evidence type="ECO:0000259" key="3">
    <source>
        <dbReference type="Pfam" id="PF06384"/>
    </source>
</evidence>